<evidence type="ECO:0000256" key="7">
    <source>
        <dbReference type="ARBA" id="ARBA00023170"/>
    </source>
</evidence>
<dbReference type="SUPFAM" id="SSF81321">
    <property type="entry name" value="Family A G protein-coupled receptor-like"/>
    <property type="match status" value="1"/>
</dbReference>
<comment type="caution">
    <text evidence="12">The sequence shown here is derived from an EMBL/GenBank/DDBJ whole genome shotgun (WGS) entry which is preliminary data.</text>
</comment>
<feature type="transmembrane region" description="Helical" evidence="10">
    <location>
        <begin position="87"/>
        <end position="105"/>
    </location>
</feature>
<keyword evidence="6 10" id="KW-0472">Membrane</keyword>
<feature type="domain" description="G-protein coupled receptors family 1 profile" evidence="11">
    <location>
        <begin position="26"/>
        <end position="289"/>
    </location>
</feature>
<keyword evidence="4 10" id="KW-1133">Transmembrane helix</keyword>
<accession>A0A6L2PJ55</accession>
<protein>
    <recommendedName>
        <fullName evidence="11">G-protein coupled receptors family 1 profile domain-containing protein</fullName>
    </recommendedName>
</protein>
<dbReference type="SMART" id="SM01381">
    <property type="entry name" value="7TM_GPCR_Srsx"/>
    <property type="match status" value="1"/>
</dbReference>
<evidence type="ECO:0000256" key="4">
    <source>
        <dbReference type="ARBA" id="ARBA00022989"/>
    </source>
</evidence>
<evidence type="ECO:0000256" key="9">
    <source>
        <dbReference type="RuleBase" id="RU000688"/>
    </source>
</evidence>
<dbReference type="InParanoid" id="A0A6L2PJ55"/>
<dbReference type="InterPro" id="IPR017452">
    <property type="entry name" value="GPCR_Rhodpsn_7TM"/>
</dbReference>
<dbReference type="PANTHER" id="PTHR45695:SF9">
    <property type="entry name" value="LEUCOKININ RECEPTOR"/>
    <property type="match status" value="1"/>
</dbReference>
<dbReference type="Pfam" id="PF00001">
    <property type="entry name" value="7tm_1"/>
    <property type="match status" value="1"/>
</dbReference>
<evidence type="ECO:0000256" key="5">
    <source>
        <dbReference type="ARBA" id="ARBA00023040"/>
    </source>
</evidence>
<organism evidence="12 13">
    <name type="scientific">Coptotermes formosanus</name>
    <name type="common">Formosan subterranean termite</name>
    <dbReference type="NCBI Taxonomy" id="36987"/>
    <lineage>
        <taxon>Eukaryota</taxon>
        <taxon>Metazoa</taxon>
        <taxon>Ecdysozoa</taxon>
        <taxon>Arthropoda</taxon>
        <taxon>Hexapoda</taxon>
        <taxon>Insecta</taxon>
        <taxon>Pterygota</taxon>
        <taxon>Neoptera</taxon>
        <taxon>Polyneoptera</taxon>
        <taxon>Dictyoptera</taxon>
        <taxon>Blattodea</taxon>
        <taxon>Blattoidea</taxon>
        <taxon>Termitoidae</taxon>
        <taxon>Rhinotermitidae</taxon>
        <taxon>Coptotermes</taxon>
    </lineage>
</organism>
<proteinExistence type="inferred from homology"/>
<evidence type="ECO:0000256" key="2">
    <source>
        <dbReference type="ARBA" id="ARBA00010663"/>
    </source>
</evidence>
<dbReference type="FunFam" id="1.20.1070.10:FF:000291">
    <property type="entry name" value="Predicted protein"/>
    <property type="match status" value="1"/>
</dbReference>
<dbReference type="PROSITE" id="PS50262">
    <property type="entry name" value="G_PROTEIN_RECEP_F1_2"/>
    <property type="match status" value="1"/>
</dbReference>
<feature type="transmembrane region" description="Helical" evidence="10">
    <location>
        <begin position="268"/>
        <end position="292"/>
    </location>
</feature>
<dbReference type="EMBL" id="BLKM01000378">
    <property type="protein sequence ID" value="GFG32611.1"/>
    <property type="molecule type" value="Genomic_DNA"/>
</dbReference>
<dbReference type="OrthoDB" id="9445642at2759"/>
<dbReference type="Gene3D" id="1.20.1070.10">
    <property type="entry name" value="Rhodopsin 7-helix transmembrane proteins"/>
    <property type="match status" value="1"/>
</dbReference>
<dbReference type="InterPro" id="IPR000276">
    <property type="entry name" value="GPCR_Rhodpsn"/>
</dbReference>
<keyword evidence="5 9" id="KW-0297">G-protein coupled receptor</keyword>
<keyword evidence="13" id="KW-1185">Reference proteome</keyword>
<dbReference type="PRINTS" id="PR01012">
    <property type="entry name" value="NRPEPTIDEYR"/>
</dbReference>
<comment type="subcellular location">
    <subcellularLocation>
        <location evidence="1">Membrane</location>
        <topology evidence="1">Multi-pass membrane protein</topology>
    </subcellularLocation>
</comment>
<evidence type="ECO:0000256" key="8">
    <source>
        <dbReference type="ARBA" id="ARBA00023224"/>
    </source>
</evidence>
<sequence>LYDVPAGVIALLSIFYGTISVLAVVGNALVMWIVATSRRMQNVTNCFISNLALADIVIGLFAIPFQFQAALLQRWNLPHFMCAFCPFVQVLSVNVSVFTLTAIAVDRHRAILYPLSPRPSKLRARLSIAAIWCLACALAAPMAAALRVTNVEETDSSGRVRVKPFCHNVHMTDVAMLMYRFVMLLVQYLAPLCIISFVYARMAVRLWGSRAPGVAQENRDANIMRNKKKVIKMLVIVVALFALCWLPLQTYNVLQYIYPQINQYRYINIIWFCCDWLAMSNSCYNPFIYGIYNEKFKREFKQRFPFRSRGWSTHSTAIDSDVDKLQTPHTRSSSRLSYSSRSHDWRRSCSARAEQHTALLTHDNTFYRGVSVRGPMRSHNTSNNGSITTELYVSSDRQHSNGNSSDLEEMCL</sequence>
<dbReference type="AlphaFoldDB" id="A0A6L2PJ55"/>
<evidence type="ECO:0000256" key="3">
    <source>
        <dbReference type="ARBA" id="ARBA00022692"/>
    </source>
</evidence>
<name>A0A6L2PJ55_COPFO</name>
<reference evidence="13" key="1">
    <citation type="submission" date="2020-01" db="EMBL/GenBank/DDBJ databases">
        <title>Draft genome sequence of the Termite Coptotermes fromosanus.</title>
        <authorList>
            <person name="Itakura S."/>
            <person name="Yosikawa Y."/>
            <person name="Umezawa K."/>
        </authorList>
    </citation>
    <scope>NUCLEOTIDE SEQUENCE [LARGE SCALE GENOMIC DNA]</scope>
</reference>
<comment type="similarity">
    <text evidence="2 9">Belongs to the G-protein coupled receptor 1 family.</text>
</comment>
<dbReference type="PRINTS" id="PR00237">
    <property type="entry name" value="GPCRRHODOPSN"/>
</dbReference>
<evidence type="ECO:0000313" key="12">
    <source>
        <dbReference type="EMBL" id="GFG32611.1"/>
    </source>
</evidence>
<dbReference type="InterPro" id="IPR000611">
    <property type="entry name" value="NPY_rcpt"/>
</dbReference>
<feature type="transmembrane region" description="Helical" evidence="10">
    <location>
        <begin position="47"/>
        <end position="67"/>
    </location>
</feature>
<dbReference type="Proteomes" id="UP000502823">
    <property type="component" value="Unassembled WGS sequence"/>
</dbReference>
<evidence type="ECO:0000256" key="6">
    <source>
        <dbReference type="ARBA" id="ARBA00023136"/>
    </source>
</evidence>
<evidence type="ECO:0000313" key="13">
    <source>
        <dbReference type="Proteomes" id="UP000502823"/>
    </source>
</evidence>
<feature type="transmembrane region" description="Helical" evidence="10">
    <location>
        <begin position="126"/>
        <end position="146"/>
    </location>
</feature>
<dbReference type="GO" id="GO:0004983">
    <property type="term" value="F:neuropeptide Y receptor activity"/>
    <property type="evidence" value="ECO:0007669"/>
    <property type="project" value="InterPro"/>
</dbReference>
<keyword evidence="8 9" id="KW-0807">Transducer</keyword>
<dbReference type="GO" id="GO:0005886">
    <property type="term" value="C:plasma membrane"/>
    <property type="evidence" value="ECO:0007669"/>
    <property type="project" value="TreeGrafter"/>
</dbReference>
<evidence type="ECO:0000256" key="1">
    <source>
        <dbReference type="ARBA" id="ARBA00004141"/>
    </source>
</evidence>
<dbReference type="PANTHER" id="PTHR45695">
    <property type="entry name" value="LEUCOKININ RECEPTOR-RELATED"/>
    <property type="match status" value="1"/>
</dbReference>
<evidence type="ECO:0000259" key="11">
    <source>
        <dbReference type="PROSITE" id="PS50262"/>
    </source>
</evidence>
<feature type="non-terminal residue" evidence="12">
    <location>
        <position position="1"/>
    </location>
</feature>
<feature type="transmembrane region" description="Helical" evidence="10">
    <location>
        <begin position="6"/>
        <end position="35"/>
    </location>
</feature>
<dbReference type="PROSITE" id="PS00237">
    <property type="entry name" value="G_PROTEIN_RECEP_F1_1"/>
    <property type="match status" value="1"/>
</dbReference>
<feature type="transmembrane region" description="Helical" evidence="10">
    <location>
        <begin position="177"/>
        <end position="200"/>
    </location>
</feature>
<evidence type="ECO:0000256" key="10">
    <source>
        <dbReference type="SAM" id="Phobius"/>
    </source>
</evidence>
<keyword evidence="7 9" id="KW-0675">Receptor</keyword>
<gene>
    <name evidence="12" type="ORF">Cfor_04725</name>
</gene>
<keyword evidence="3 9" id="KW-0812">Transmembrane</keyword>
<feature type="transmembrane region" description="Helical" evidence="10">
    <location>
        <begin position="230"/>
        <end position="248"/>
    </location>
</feature>